<feature type="region of interest" description="Disordered" evidence="1">
    <location>
        <begin position="640"/>
        <end position="672"/>
    </location>
</feature>
<feature type="region of interest" description="Disordered" evidence="1">
    <location>
        <begin position="1457"/>
        <end position="1476"/>
    </location>
</feature>
<protein>
    <submittedName>
        <fullName evidence="2">Uncharacterized protein</fullName>
    </submittedName>
</protein>
<accession>A0ABQ9ID76</accession>
<sequence>MSKDPHFGYYLTAGLSYVRQFADNPQNTLSCFPRWRSSSPGKDKGEIATRIKSTVAAKCKALTWRAVFSSYWFYAELLDLTRIFWDTPFERAVFRCFVALRNGLSNVRGVLKAHKQLSSDVQAPYSEDDAFWKTHPYFPETDPGVLAYGKAPFYFTTRDARSSLRTSPWRKNSKFEVVKNLRRHCTQFQAACSLYCACRSRLLNTTPADARESYLTMSLVGGFSRDLPFPTPLHSGIAPYSARFTLIGSQDLDVKSRSGLPWWEASSLSTTHSRKVGSKRSVFRNTDVLGSAWYTIQPCIVAMLSWLRVPRRQLECLESSNTQLHSAVGYLAFPCTALPKSRPSYSTSCDIPRSSFAVRRTLPRDYHTLATLRRRGCRSYRVGIMTQNPLLQQRGRSDASPDHLLVISYAVAVITFLQWAVHAVSLLASRQANRVQSGFKFVRIVADDAAGRRVFSAISRFPPALRSGSAPYSARFILIGSQDLNVKSHPNISSALVLLYISGRVNERNERKLDTELGFQKFSKAREQRNIRKSARFCSSLPGGGTKALRKLDDNSNNTGYADVKSGVNVAKGGGVKVVGMKGRLPGLANLPSHLRQCLATVTEYVSIQRLNSRLYRELQQLMSAECPAQPIGDLPQHAVASQTHDRHPEPRTANQRMATSTSKEPPHRTRQPECFSGLRRGHRHFKSLQPLVAKQMTFRIRSNVPTHRGCRALESRQSRLNRMHLQGTDSMDGAVHRGREGFYGQCRYRIHRMIDWQASDIPNRTWQQEHSTAITLRRPSYKTWQQGHSTVLTLRRPSFRTWQQENSAVITLRRPSYKLWQQGHSTVLTLRRPSYRTWQQGHSAVITLRSPSYRTWQQGHSSVLTLRRPSYNRAWQQGHSTAITLRRPSYKLWQQGHSTVLTLRRPSYRTWQQGHSTVLTLRRPSYNRAWQQGHSTAITLRRPSYKTWQQGHSAVITLRRPSYRMWQQGHSVVITLRHHSYRTWQQGHSVVITLRRPSYRTWQQGHSAVITLRRPSYRMWQQGHPLMWQQGHSTAITLRHPSYRTFQQGHSAAITLRHPSYRTWQQGHSAAITLRRPSYRMWQQGHSADVATGPFAVITLRRPSYRTWQQGHSVVITLRRPSYKLWQQGHSTAITLRRPSYNRAWQQGHSVVITLRRPSYRTWQQGPSVVITLRRPSYRMTWQQGHSVVITLRRPSYKTWQQGHSVVITLRRPSYRMWQQGPSVVITLRRPSYRTWQQGHSVVITLRRPSYRMWQQGHSVVITLRRPSYRMWQQGPSVVITLRHPSYRTWQQGHSVVVTLRRPSYKLWQQGHSAVITLRCPSYRTWQQGHSSVITLRRPSYSRALQSSPMSLRPAFKYNENTQLYPGGIPHNDRPITGPPELTTSQSSGQLELRGRPTSSCAPLPATLRGSSRWRSCHCDAAASFVHFVVTKSNTDLPGFSGVAEPRRVVEVKMERRRNEGAGETGDPREDPPTKGIGVWAIVQLQAIDDERGEERVAPEVTSGRKVCDCEHQSSEKCYWQTGLLD</sequence>
<dbReference type="EMBL" id="JARBHB010000002">
    <property type="protein sequence ID" value="KAJ8894618.1"/>
    <property type="molecule type" value="Genomic_DNA"/>
</dbReference>
<feature type="compositionally biased region" description="Polar residues" evidence="1">
    <location>
        <begin position="653"/>
        <end position="664"/>
    </location>
</feature>
<organism evidence="2 3">
    <name type="scientific">Dryococelus australis</name>
    <dbReference type="NCBI Taxonomy" id="614101"/>
    <lineage>
        <taxon>Eukaryota</taxon>
        <taxon>Metazoa</taxon>
        <taxon>Ecdysozoa</taxon>
        <taxon>Arthropoda</taxon>
        <taxon>Hexapoda</taxon>
        <taxon>Insecta</taxon>
        <taxon>Pterygota</taxon>
        <taxon>Neoptera</taxon>
        <taxon>Polyneoptera</taxon>
        <taxon>Phasmatodea</taxon>
        <taxon>Verophasmatodea</taxon>
        <taxon>Anareolatae</taxon>
        <taxon>Phasmatidae</taxon>
        <taxon>Eurycanthinae</taxon>
        <taxon>Dryococelus</taxon>
    </lineage>
</organism>
<evidence type="ECO:0000313" key="3">
    <source>
        <dbReference type="Proteomes" id="UP001159363"/>
    </source>
</evidence>
<feature type="region of interest" description="Disordered" evidence="1">
    <location>
        <begin position="1364"/>
        <end position="1400"/>
    </location>
</feature>
<evidence type="ECO:0000313" key="2">
    <source>
        <dbReference type="EMBL" id="KAJ8894618.1"/>
    </source>
</evidence>
<keyword evidence="3" id="KW-1185">Reference proteome</keyword>
<name>A0ABQ9ID76_9NEOP</name>
<reference evidence="2 3" key="1">
    <citation type="submission" date="2023-02" db="EMBL/GenBank/DDBJ databases">
        <title>LHISI_Scaffold_Assembly.</title>
        <authorList>
            <person name="Stuart O.P."/>
            <person name="Cleave R."/>
            <person name="Magrath M.J.L."/>
            <person name="Mikheyev A.S."/>
        </authorList>
    </citation>
    <scope>NUCLEOTIDE SEQUENCE [LARGE SCALE GENOMIC DNA]</scope>
    <source>
        <strain evidence="2">Daus_M_001</strain>
        <tissue evidence="2">Leg muscle</tissue>
    </source>
</reference>
<proteinExistence type="predicted"/>
<dbReference type="Proteomes" id="UP001159363">
    <property type="component" value="Chromosome 2"/>
</dbReference>
<evidence type="ECO:0000256" key="1">
    <source>
        <dbReference type="SAM" id="MobiDB-lite"/>
    </source>
</evidence>
<comment type="caution">
    <text evidence="2">The sequence shown here is derived from an EMBL/GenBank/DDBJ whole genome shotgun (WGS) entry which is preliminary data.</text>
</comment>
<gene>
    <name evidence="2" type="ORF">PR048_007282</name>
</gene>
<feature type="compositionally biased region" description="Basic and acidic residues" evidence="1">
    <location>
        <begin position="1457"/>
        <end position="1474"/>
    </location>
</feature>